<dbReference type="Pfam" id="PF04082">
    <property type="entry name" value="Fungal_trans"/>
    <property type="match status" value="1"/>
</dbReference>
<dbReference type="EMBL" id="MU853602">
    <property type="protein sequence ID" value="KAK4142068.1"/>
    <property type="molecule type" value="Genomic_DNA"/>
</dbReference>
<feature type="region of interest" description="Disordered" evidence="8">
    <location>
        <begin position="235"/>
        <end position="371"/>
    </location>
</feature>
<feature type="region of interest" description="Disordered" evidence="8">
    <location>
        <begin position="401"/>
        <end position="455"/>
    </location>
</feature>
<keyword evidence="5" id="KW-0862">Zinc</keyword>
<dbReference type="GO" id="GO:0006351">
    <property type="term" value="P:DNA-templated transcription"/>
    <property type="evidence" value="ECO:0007669"/>
    <property type="project" value="InterPro"/>
</dbReference>
<feature type="compositionally biased region" description="Polar residues" evidence="8">
    <location>
        <begin position="284"/>
        <end position="294"/>
    </location>
</feature>
<feature type="region of interest" description="Disordered" evidence="8">
    <location>
        <begin position="908"/>
        <end position="933"/>
    </location>
</feature>
<evidence type="ECO:0000256" key="4">
    <source>
        <dbReference type="ARBA" id="ARBA00022771"/>
    </source>
</evidence>
<feature type="compositionally biased region" description="Low complexity" evidence="8">
    <location>
        <begin position="88"/>
        <end position="119"/>
    </location>
</feature>
<reference evidence="10" key="1">
    <citation type="journal article" date="2023" name="Mol. Phylogenet. Evol.">
        <title>Genome-scale phylogeny and comparative genomics of the fungal order Sordariales.</title>
        <authorList>
            <person name="Hensen N."/>
            <person name="Bonometti L."/>
            <person name="Westerberg I."/>
            <person name="Brannstrom I.O."/>
            <person name="Guillou S."/>
            <person name="Cros-Aarteil S."/>
            <person name="Calhoun S."/>
            <person name="Haridas S."/>
            <person name="Kuo A."/>
            <person name="Mondo S."/>
            <person name="Pangilinan J."/>
            <person name="Riley R."/>
            <person name="LaButti K."/>
            <person name="Andreopoulos B."/>
            <person name="Lipzen A."/>
            <person name="Chen C."/>
            <person name="Yan M."/>
            <person name="Daum C."/>
            <person name="Ng V."/>
            <person name="Clum A."/>
            <person name="Steindorff A."/>
            <person name="Ohm R.A."/>
            <person name="Martin F."/>
            <person name="Silar P."/>
            <person name="Natvig D.O."/>
            <person name="Lalanne C."/>
            <person name="Gautier V."/>
            <person name="Ament-Velasquez S.L."/>
            <person name="Kruys A."/>
            <person name="Hutchinson M.I."/>
            <person name="Powell A.J."/>
            <person name="Barry K."/>
            <person name="Miller A.N."/>
            <person name="Grigoriev I.V."/>
            <person name="Debuchy R."/>
            <person name="Gladieux P."/>
            <person name="Hiltunen Thoren M."/>
            <person name="Johannesson H."/>
        </authorList>
    </citation>
    <scope>NUCLEOTIDE SEQUENCE</scope>
    <source>
        <strain evidence="10">CBS 141.50</strain>
    </source>
</reference>
<comment type="caution">
    <text evidence="10">The sequence shown here is derived from an EMBL/GenBank/DDBJ whole genome shotgun (WGS) entry which is preliminary data.</text>
</comment>
<dbReference type="GO" id="GO:0000981">
    <property type="term" value="F:DNA-binding transcription factor activity, RNA polymerase II-specific"/>
    <property type="evidence" value="ECO:0007669"/>
    <property type="project" value="InterPro"/>
</dbReference>
<dbReference type="PANTHER" id="PTHR40626">
    <property type="entry name" value="MIP31509P"/>
    <property type="match status" value="1"/>
</dbReference>
<evidence type="ECO:0000256" key="3">
    <source>
        <dbReference type="ARBA" id="ARBA00022737"/>
    </source>
</evidence>
<evidence type="ECO:0000259" key="9">
    <source>
        <dbReference type="PROSITE" id="PS50157"/>
    </source>
</evidence>
<name>A0AAN6UZF3_9PEZI</name>
<evidence type="ECO:0000256" key="1">
    <source>
        <dbReference type="ARBA" id="ARBA00004123"/>
    </source>
</evidence>
<dbReference type="PANTHER" id="PTHR40626:SF30">
    <property type="entry name" value="FINGER DOMAIN PROTEIN, PUTATIVE (AFU_ORTHOLOGUE AFUA_4G13600)-RELATED"/>
    <property type="match status" value="1"/>
</dbReference>
<keyword evidence="4 7" id="KW-0863">Zinc-finger</keyword>
<organism evidence="10 11">
    <name type="scientific">Dichotomopilus funicola</name>
    <dbReference type="NCBI Taxonomy" id="1934379"/>
    <lineage>
        <taxon>Eukaryota</taxon>
        <taxon>Fungi</taxon>
        <taxon>Dikarya</taxon>
        <taxon>Ascomycota</taxon>
        <taxon>Pezizomycotina</taxon>
        <taxon>Sordariomycetes</taxon>
        <taxon>Sordariomycetidae</taxon>
        <taxon>Sordariales</taxon>
        <taxon>Chaetomiaceae</taxon>
        <taxon>Dichotomopilus</taxon>
    </lineage>
</organism>
<evidence type="ECO:0000256" key="6">
    <source>
        <dbReference type="ARBA" id="ARBA00023242"/>
    </source>
</evidence>
<dbReference type="Gene3D" id="3.30.160.60">
    <property type="entry name" value="Classic Zinc Finger"/>
    <property type="match status" value="1"/>
</dbReference>
<dbReference type="AlphaFoldDB" id="A0AAN6UZF3"/>
<feature type="compositionally biased region" description="Polar residues" evidence="8">
    <location>
        <begin position="403"/>
        <end position="434"/>
    </location>
</feature>
<dbReference type="PROSITE" id="PS50157">
    <property type="entry name" value="ZINC_FINGER_C2H2_2"/>
    <property type="match status" value="1"/>
</dbReference>
<feature type="region of interest" description="Disordered" evidence="8">
    <location>
        <begin position="1117"/>
        <end position="1195"/>
    </location>
</feature>
<keyword evidence="6" id="KW-0539">Nucleus</keyword>
<dbReference type="RefSeq" id="XP_062635439.1">
    <property type="nucleotide sequence ID" value="XM_062777750.1"/>
</dbReference>
<feature type="region of interest" description="Disordered" evidence="8">
    <location>
        <begin position="1"/>
        <end position="181"/>
    </location>
</feature>
<feature type="compositionally biased region" description="Polar residues" evidence="8">
    <location>
        <begin position="139"/>
        <end position="151"/>
    </location>
</feature>
<dbReference type="CDD" id="cd12148">
    <property type="entry name" value="fungal_TF_MHR"/>
    <property type="match status" value="1"/>
</dbReference>
<sequence length="1265" mass="135078">MASLSFIMDVTDDHTTTAGRRPLPSFNKRDRSPDDKPSTPSGVSVQVPAQGRSHTTSPGPVQVEQDINPAAPAGQTIRHGASPKKPKPVSVVVGSAPAATATATATATAKAKAGTTTTSKRSRRPSNTANDPMDRSRYGSASSASTVSNAGLQRPVPPPHVSPTPYTPKYTPKTGRVSKAKKGLPVHVCDICRPIKTFTRAEHLRRHQLGHGAPQFQCTSCDRAFHRADLLMRHQQKHETDGDAASKTGSSHHSPQPSPSLSFQQVQQSPRTPRTPGSGLPASLTETELPSAPSSAAAVKQAGFASTGRLPHHEGGTPASSYRGASQPPPQGFHRASPFSPTVSIVNPTRPFHAGGYQHHHQQQAQQQHRNTHTPAPLYVVTESLQLPSLHATVADLPDLRDTSSPIPSSAATDSTYSAPLSDVSSRNPLTSMMTPRGGNRSPYLSSAGATTAASARNDAAPSLAHGPMFVNPYPGHQASEHAFGGAQGISSPVMGGYTTAGTNHHHHQQQHQQSGSLPSLRARTPPLDAFSHHSSETMIATSPRLPAHFDPLSGYDRRKDSMLELHHDLLVSQASLEGLGVLGSLAAGYGSAVSPGVEIASHHGGGNGGGNGGSIITDMADLAALGGSGSPALPGARCSTTTNLTTAGGVGMTIPLPGPIRAAIPRYLEVYWARVDPDLPIVHRTSFEAAPEDVLRCAMAAVATQGLDSAEDRAQGAVLHEFAWQEVKRIPQWSLQTMQAILLCEHFARFRGRKAVTRPSGPFESLYSRALYQNPALLDRSMLAAEQQHLSVHERWHNWIDTESRRRLLAACIFVDIHAAVYQQQGRVQDTDLSTQLIPLLGRATELWACGSAEEWVSILAADPGALQPEHFPPSLEHLTADGVAARSLPDRMIILSVLAQHLTPTSRGVSNQGGGFLSSSPRTTSLSPGSTPCPELDPHNYHHGPFHPPPPQHNARMISSSFSFDAEERIATLFPTCPIGQTYLALHHTPLRDLLAVSGDSWVFSQKGIPEASFLEHRKRLRAWVGAAMSGKSVIRATVHAARAILGFMGHLPSAQQQNSSYYGYEEQLPDYESLSLSFSSWNINISDYWAMYVCALICWAFAHSASPAHLNQTQNQPQSYIQGRAGGSRNTTNTASTTTGSSSSMTLTLPLSHSRPHPYSHSSSPSLSSSAIPSPQINSPTPTPTPTTTKQESTALTWLRNIATSAAGPRLEINAAAAIGVVALVRRRLEADWLGSKCRSRLYVDAVGVLGKVEEGAGWRWF</sequence>
<reference evidence="10" key="2">
    <citation type="submission" date="2023-05" db="EMBL/GenBank/DDBJ databases">
        <authorList>
            <consortium name="Lawrence Berkeley National Laboratory"/>
            <person name="Steindorff A."/>
            <person name="Hensen N."/>
            <person name="Bonometti L."/>
            <person name="Westerberg I."/>
            <person name="Brannstrom I.O."/>
            <person name="Guillou S."/>
            <person name="Cros-Aarteil S."/>
            <person name="Calhoun S."/>
            <person name="Haridas S."/>
            <person name="Kuo A."/>
            <person name="Mondo S."/>
            <person name="Pangilinan J."/>
            <person name="Riley R."/>
            <person name="Labutti K."/>
            <person name="Andreopoulos B."/>
            <person name="Lipzen A."/>
            <person name="Chen C."/>
            <person name="Yanf M."/>
            <person name="Daum C."/>
            <person name="Ng V."/>
            <person name="Clum A."/>
            <person name="Ohm R."/>
            <person name="Martin F."/>
            <person name="Silar P."/>
            <person name="Natvig D."/>
            <person name="Lalanne C."/>
            <person name="Gautier V."/>
            <person name="Ament-Velasquez S.L."/>
            <person name="Kruys A."/>
            <person name="Hutchinson M.I."/>
            <person name="Powell A.J."/>
            <person name="Barry K."/>
            <person name="Miller A.N."/>
            <person name="Grigoriev I.V."/>
            <person name="Debuchy R."/>
            <person name="Gladieux P."/>
            <person name="Thoren M.H."/>
            <person name="Johannesson H."/>
        </authorList>
    </citation>
    <scope>NUCLEOTIDE SEQUENCE</scope>
    <source>
        <strain evidence="10">CBS 141.50</strain>
    </source>
</reference>
<proteinExistence type="predicted"/>
<feature type="compositionally biased region" description="Low complexity" evidence="8">
    <location>
        <begin position="446"/>
        <end position="455"/>
    </location>
</feature>
<keyword evidence="11" id="KW-1185">Reference proteome</keyword>
<keyword evidence="2" id="KW-0479">Metal-binding</keyword>
<accession>A0AAN6UZF3</accession>
<feature type="compositionally biased region" description="Basic and acidic residues" evidence="8">
    <location>
        <begin position="27"/>
        <end position="37"/>
    </location>
</feature>
<feature type="region of interest" description="Disordered" evidence="8">
    <location>
        <begin position="495"/>
        <end position="531"/>
    </location>
</feature>
<keyword evidence="3" id="KW-0677">Repeat</keyword>
<evidence type="ECO:0000313" key="11">
    <source>
        <dbReference type="Proteomes" id="UP001302676"/>
    </source>
</evidence>
<dbReference type="GeneID" id="87814363"/>
<dbReference type="InterPro" id="IPR051059">
    <property type="entry name" value="VerF-like"/>
</dbReference>
<gene>
    <name evidence="10" type="ORF">C8A04DRAFT_13522</name>
</gene>
<protein>
    <recommendedName>
        <fullName evidence="9">C2H2-type domain-containing protein</fullName>
    </recommendedName>
</protein>
<dbReference type="GO" id="GO:0000978">
    <property type="term" value="F:RNA polymerase II cis-regulatory region sequence-specific DNA binding"/>
    <property type="evidence" value="ECO:0007669"/>
    <property type="project" value="InterPro"/>
</dbReference>
<comment type="subcellular location">
    <subcellularLocation>
        <location evidence="1">Nucleus</location>
    </subcellularLocation>
</comment>
<feature type="compositionally biased region" description="Low complexity" evidence="8">
    <location>
        <begin position="251"/>
        <end position="270"/>
    </location>
</feature>
<dbReference type="GO" id="GO:0005634">
    <property type="term" value="C:nucleus"/>
    <property type="evidence" value="ECO:0007669"/>
    <property type="project" value="UniProtKB-SubCell"/>
</dbReference>
<feature type="domain" description="C2H2-type" evidence="9">
    <location>
        <begin position="216"/>
        <end position="243"/>
    </location>
</feature>
<evidence type="ECO:0000256" key="2">
    <source>
        <dbReference type="ARBA" id="ARBA00022723"/>
    </source>
</evidence>
<dbReference type="GO" id="GO:0008270">
    <property type="term" value="F:zinc ion binding"/>
    <property type="evidence" value="ECO:0007669"/>
    <property type="project" value="UniProtKB-KW"/>
</dbReference>
<dbReference type="InterPro" id="IPR036236">
    <property type="entry name" value="Znf_C2H2_sf"/>
</dbReference>
<evidence type="ECO:0000313" key="10">
    <source>
        <dbReference type="EMBL" id="KAK4142068.1"/>
    </source>
</evidence>
<dbReference type="Proteomes" id="UP001302676">
    <property type="component" value="Unassembled WGS sequence"/>
</dbReference>
<feature type="compositionally biased region" description="Low complexity" evidence="8">
    <location>
        <begin position="920"/>
        <end position="933"/>
    </location>
</feature>
<dbReference type="PROSITE" id="PS00028">
    <property type="entry name" value="ZINC_FINGER_C2H2_1"/>
    <property type="match status" value="1"/>
</dbReference>
<dbReference type="InterPro" id="IPR013087">
    <property type="entry name" value="Znf_C2H2_type"/>
</dbReference>
<dbReference type="SMART" id="SM00355">
    <property type="entry name" value="ZnF_C2H2"/>
    <property type="match status" value="2"/>
</dbReference>
<evidence type="ECO:0000256" key="8">
    <source>
        <dbReference type="SAM" id="MobiDB-lite"/>
    </source>
</evidence>
<evidence type="ECO:0000256" key="7">
    <source>
        <dbReference type="PROSITE-ProRule" id="PRU00042"/>
    </source>
</evidence>
<feature type="compositionally biased region" description="Low complexity" evidence="8">
    <location>
        <begin position="1131"/>
        <end position="1178"/>
    </location>
</feature>
<dbReference type="InterPro" id="IPR007219">
    <property type="entry name" value="XnlR_reg_dom"/>
</dbReference>
<feature type="compositionally biased region" description="Pro residues" evidence="8">
    <location>
        <begin position="155"/>
        <end position="166"/>
    </location>
</feature>
<dbReference type="SUPFAM" id="SSF57667">
    <property type="entry name" value="beta-beta-alpha zinc fingers"/>
    <property type="match status" value="1"/>
</dbReference>
<dbReference type="GO" id="GO:0000785">
    <property type="term" value="C:chromatin"/>
    <property type="evidence" value="ECO:0007669"/>
    <property type="project" value="TreeGrafter"/>
</dbReference>
<evidence type="ECO:0000256" key="5">
    <source>
        <dbReference type="ARBA" id="ARBA00022833"/>
    </source>
</evidence>